<dbReference type="EMBL" id="BQNB010016214">
    <property type="protein sequence ID" value="GJT49155.1"/>
    <property type="molecule type" value="Genomic_DNA"/>
</dbReference>
<feature type="region of interest" description="Disordered" evidence="1">
    <location>
        <begin position="105"/>
        <end position="124"/>
    </location>
</feature>
<name>A0ABQ5EE26_9ASTR</name>
<evidence type="ECO:0000313" key="3">
    <source>
        <dbReference type="Proteomes" id="UP001151760"/>
    </source>
</evidence>
<accession>A0ABQ5EE26</accession>
<comment type="caution">
    <text evidence="2">The sequence shown here is derived from an EMBL/GenBank/DDBJ whole genome shotgun (WGS) entry which is preliminary data.</text>
</comment>
<reference evidence="2" key="1">
    <citation type="journal article" date="2022" name="Int. J. Mol. Sci.">
        <title>Draft Genome of Tanacetum Coccineum: Genomic Comparison of Closely Related Tanacetum-Family Plants.</title>
        <authorList>
            <person name="Yamashiro T."/>
            <person name="Shiraishi A."/>
            <person name="Nakayama K."/>
            <person name="Satake H."/>
        </authorList>
    </citation>
    <scope>NUCLEOTIDE SEQUENCE</scope>
</reference>
<feature type="compositionally biased region" description="Polar residues" evidence="1">
    <location>
        <begin position="434"/>
        <end position="454"/>
    </location>
</feature>
<dbReference type="Proteomes" id="UP001151760">
    <property type="component" value="Unassembled WGS sequence"/>
</dbReference>
<feature type="region of interest" description="Disordered" evidence="1">
    <location>
        <begin position="434"/>
        <end position="461"/>
    </location>
</feature>
<gene>
    <name evidence="2" type="ORF">Tco_0975312</name>
</gene>
<evidence type="ECO:0000256" key="1">
    <source>
        <dbReference type="SAM" id="MobiDB-lite"/>
    </source>
</evidence>
<evidence type="ECO:0000313" key="2">
    <source>
        <dbReference type="EMBL" id="GJT49155.1"/>
    </source>
</evidence>
<keyword evidence="3" id="KW-1185">Reference proteome</keyword>
<sequence length="598" mass="67937">MLGKKPNKVYHPFLKAGLGYTNPVHLKKAIATQPKMYDGDLLHNNKLGIHTTDSKETLEDAEESQNKMRHKMVQIDYEQLNALYETFVPQQELFAEQTYLSIPSTSDNGSMSKDVPSESPGPKMPTKSWLLTMIDTLGDTIIGFQTRINKTFLQDTKRRWLSDCQNELREFYKTDVISMSRSLYKTFREIKEELIEEVQEMLNIFVSMEQKVNDKSPTKNILENEIDRLLEASLTSEIRNCVLLSVEQQKHELLKVELEKSSSASRDIQANLLKRIKILENDFQRSQAQSIDFELKLQHQKEKMDCDVSWKAKLSTLHDENVLLKQQVESTVKERENIKLEFQRLFNSIKATRAQHQNEINEMFEDVTQKTYAYADIRAQNQDLLMTISELKSKLKTIDKGKHVNTKFDKSETLGQLPCVTPFNNNLAIKAKNVSNTKVTSDRSNPVTSQSTPTIAKKQQHNANVIARGMYKINQEDTKTPDSKANTNVSNSTGVGSSNSVRRPKSKDNKSKNNVLKNTKSSSTYVLKTTNSVCLDSNKCETKPLNVCQTNACITNAKTVNAVNDGLNILCISCGLDVFLYSHEKCVARNALTRKSSV</sequence>
<feature type="compositionally biased region" description="Low complexity" evidence="1">
    <location>
        <begin position="486"/>
        <end position="501"/>
    </location>
</feature>
<reference evidence="2" key="2">
    <citation type="submission" date="2022-01" db="EMBL/GenBank/DDBJ databases">
        <authorList>
            <person name="Yamashiro T."/>
            <person name="Shiraishi A."/>
            <person name="Satake H."/>
            <person name="Nakayama K."/>
        </authorList>
    </citation>
    <scope>NUCLEOTIDE SEQUENCE</scope>
</reference>
<protein>
    <submittedName>
        <fullName evidence="2">Uncharacterized protein</fullName>
    </submittedName>
</protein>
<feature type="region of interest" description="Disordered" evidence="1">
    <location>
        <begin position="477"/>
        <end position="520"/>
    </location>
</feature>
<organism evidence="2 3">
    <name type="scientific">Tanacetum coccineum</name>
    <dbReference type="NCBI Taxonomy" id="301880"/>
    <lineage>
        <taxon>Eukaryota</taxon>
        <taxon>Viridiplantae</taxon>
        <taxon>Streptophyta</taxon>
        <taxon>Embryophyta</taxon>
        <taxon>Tracheophyta</taxon>
        <taxon>Spermatophyta</taxon>
        <taxon>Magnoliopsida</taxon>
        <taxon>eudicotyledons</taxon>
        <taxon>Gunneridae</taxon>
        <taxon>Pentapetalae</taxon>
        <taxon>asterids</taxon>
        <taxon>campanulids</taxon>
        <taxon>Asterales</taxon>
        <taxon>Asteraceae</taxon>
        <taxon>Asteroideae</taxon>
        <taxon>Anthemideae</taxon>
        <taxon>Anthemidinae</taxon>
        <taxon>Tanacetum</taxon>
    </lineage>
</organism>
<proteinExistence type="predicted"/>